<comment type="subunit">
    <text evidence="9">The complex comprises the extracytoplasmic solute receptor protein and the two transmembrane proteins.</text>
</comment>
<evidence type="ECO:0000256" key="9">
    <source>
        <dbReference type="RuleBase" id="RU369079"/>
    </source>
</evidence>
<dbReference type="GO" id="GO:0022857">
    <property type="term" value="F:transmembrane transporter activity"/>
    <property type="evidence" value="ECO:0007669"/>
    <property type="project" value="UniProtKB-UniRule"/>
</dbReference>
<dbReference type="InterPro" id="IPR007387">
    <property type="entry name" value="TRAP_DctQ"/>
</dbReference>
<dbReference type="GO" id="GO:0015740">
    <property type="term" value="P:C4-dicarboxylate transport"/>
    <property type="evidence" value="ECO:0007669"/>
    <property type="project" value="TreeGrafter"/>
</dbReference>
<accession>A0A316GL19</accession>
<dbReference type="AlphaFoldDB" id="A0A316GL19"/>
<proteinExistence type="inferred from homology"/>
<evidence type="ECO:0000256" key="5">
    <source>
        <dbReference type="ARBA" id="ARBA00022692"/>
    </source>
</evidence>
<dbReference type="GO" id="GO:0005886">
    <property type="term" value="C:plasma membrane"/>
    <property type="evidence" value="ECO:0007669"/>
    <property type="project" value="UniProtKB-SubCell"/>
</dbReference>
<evidence type="ECO:0000256" key="2">
    <source>
        <dbReference type="ARBA" id="ARBA00022448"/>
    </source>
</evidence>
<evidence type="ECO:0000259" key="10">
    <source>
        <dbReference type="Pfam" id="PF04290"/>
    </source>
</evidence>
<keyword evidence="7 9" id="KW-0472">Membrane</keyword>
<dbReference type="PANTHER" id="PTHR35011">
    <property type="entry name" value="2,3-DIKETO-L-GULONATE TRAP TRANSPORTER SMALL PERMEASE PROTEIN YIAM"/>
    <property type="match status" value="1"/>
</dbReference>
<dbReference type="EMBL" id="QGGW01000002">
    <property type="protein sequence ID" value="PWK61357.1"/>
    <property type="molecule type" value="Genomic_DNA"/>
</dbReference>
<dbReference type="Pfam" id="PF04290">
    <property type="entry name" value="DctQ"/>
    <property type="match status" value="1"/>
</dbReference>
<evidence type="ECO:0000313" key="11">
    <source>
        <dbReference type="EMBL" id="PWK61357.1"/>
    </source>
</evidence>
<gene>
    <name evidence="11" type="ORF">C7455_10242</name>
</gene>
<evidence type="ECO:0000256" key="1">
    <source>
        <dbReference type="ARBA" id="ARBA00004429"/>
    </source>
</evidence>
<dbReference type="PANTHER" id="PTHR35011:SF2">
    <property type="entry name" value="2,3-DIKETO-L-GULONATE TRAP TRANSPORTER SMALL PERMEASE PROTEIN YIAM"/>
    <property type="match status" value="1"/>
</dbReference>
<feature type="transmembrane region" description="Helical" evidence="9">
    <location>
        <begin position="163"/>
        <end position="184"/>
    </location>
</feature>
<evidence type="ECO:0000313" key="12">
    <source>
        <dbReference type="Proteomes" id="UP000245708"/>
    </source>
</evidence>
<feature type="transmembrane region" description="Helical" evidence="9">
    <location>
        <begin position="121"/>
        <end position="143"/>
    </location>
</feature>
<comment type="function">
    <text evidence="9">Part of the tripartite ATP-independent periplasmic (TRAP) transport system.</text>
</comment>
<comment type="caution">
    <text evidence="11">The sequence shown here is derived from an EMBL/GenBank/DDBJ whole genome shotgun (WGS) entry which is preliminary data.</text>
</comment>
<feature type="transmembrane region" description="Helical" evidence="9">
    <location>
        <begin position="71"/>
        <end position="100"/>
    </location>
</feature>
<comment type="subcellular location">
    <subcellularLocation>
        <location evidence="1 9">Cell inner membrane</location>
        <topology evidence="1 9">Multi-pass membrane protein</topology>
    </subcellularLocation>
</comment>
<evidence type="ECO:0000256" key="7">
    <source>
        <dbReference type="ARBA" id="ARBA00023136"/>
    </source>
</evidence>
<organism evidence="11 12">
    <name type="scientific">Roseicyclus mahoneyensis</name>
    <dbReference type="NCBI Taxonomy" id="164332"/>
    <lineage>
        <taxon>Bacteria</taxon>
        <taxon>Pseudomonadati</taxon>
        <taxon>Pseudomonadota</taxon>
        <taxon>Alphaproteobacteria</taxon>
        <taxon>Rhodobacterales</taxon>
        <taxon>Roseobacteraceae</taxon>
        <taxon>Roseicyclus</taxon>
    </lineage>
</organism>
<keyword evidence="5 9" id="KW-0812">Transmembrane</keyword>
<protein>
    <recommendedName>
        <fullName evidence="9">TRAP transporter small permease protein</fullName>
    </recommendedName>
</protein>
<sequence>MQDRLPEGSVPISDAELARQVDEAARATEFQDLDIGRSRLDRAINAVAEALGVAVLLTIVTVVFLNALGRYALGFVFIWGDELVLSLLPWLGMLGMFLSIRRRQIIRIDFFAQRLGARMETVLAFATHLFSAAIFVWLAIVSLKYLQFFGGDQMIYVGLQKGWFMAAMVVGPAIAAVAYLGLLVQDYFKRNRSDIA</sequence>
<evidence type="ECO:0000256" key="4">
    <source>
        <dbReference type="ARBA" id="ARBA00022519"/>
    </source>
</evidence>
<evidence type="ECO:0000256" key="6">
    <source>
        <dbReference type="ARBA" id="ARBA00022989"/>
    </source>
</evidence>
<name>A0A316GL19_9RHOB</name>
<keyword evidence="3" id="KW-1003">Cell membrane</keyword>
<feature type="domain" description="Tripartite ATP-independent periplasmic transporters DctQ component" evidence="10">
    <location>
        <begin position="59"/>
        <end position="186"/>
    </location>
</feature>
<evidence type="ECO:0000256" key="8">
    <source>
        <dbReference type="ARBA" id="ARBA00038436"/>
    </source>
</evidence>
<keyword evidence="2 9" id="KW-0813">Transport</keyword>
<dbReference type="RefSeq" id="WP_170119003.1">
    <property type="nucleotide sequence ID" value="NZ_QGGW01000002.1"/>
</dbReference>
<keyword evidence="12" id="KW-1185">Reference proteome</keyword>
<feature type="transmembrane region" description="Helical" evidence="9">
    <location>
        <begin position="46"/>
        <end position="65"/>
    </location>
</feature>
<dbReference type="Proteomes" id="UP000245708">
    <property type="component" value="Unassembled WGS sequence"/>
</dbReference>
<dbReference type="InterPro" id="IPR055348">
    <property type="entry name" value="DctQ"/>
</dbReference>
<evidence type="ECO:0000256" key="3">
    <source>
        <dbReference type="ARBA" id="ARBA00022475"/>
    </source>
</evidence>
<keyword evidence="4 9" id="KW-0997">Cell inner membrane</keyword>
<comment type="similarity">
    <text evidence="8 9">Belongs to the TRAP transporter small permease family.</text>
</comment>
<reference evidence="11 12" key="1">
    <citation type="submission" date="2018-05" db="EMBL/GenBank/DDBJ databases">
        <title>Genomic Encyclopedia of Type Strains, Phase IV (KMG-IV): sequencing the most valuable type-strain genomes for metagenomic binning, comparative biology and taxonomic classification.</title>
        <authorList>
            <person name="Goeker M."/>
        </authorList>
    </citation>
    <scope>NUCLEOTIDE SEQUENCE [LARGE SCALE GENOMIC DNA]</scope>
    <source>
        <strain evidence="11 12">DSM 16097</strain>
    </source>
</reference>
<keyword evidence="6 9" id="KW-1133">Transmembrane helix</keyword>